<protein>
    <submittedName>
        <fullName evidence="2">Hypothetical_protein</fullName>
    </submittedName>
</protein>
<evidence type="ECO:0000313" key="2">
    <source>
        <dbReference type="EMBL" id="CAL6035416.1"/>
    </source>
</evidence>
<dbReference type="AlphaFoldDB" id="A0AA86Q835"/>
<organism evidence="1">
    <name type="scientific">Hexamita inflata</name>
    <dbReference type="NCBI Taxonomy" id="28002"/>
    <lineage>
        <taxon>Eukaryota</taxon>
        <taxon>Metamonada</taxon>
        <taxon>Diplomonadida</taxon>
        <taxon>Hexamitidae</taxon>
        <taxon>Hexamitinae</taxon>
        <taxon>Hexamita</taxon>
    </lineage>
</organism>
<dbReference type="EMBL" id="CATOUU010000836">
    <property type="protein sequence ID" value="CAI9953033.1"/>
    <property type="molecule type" value="Genomic_DNA"/>
</dbReference>
<sequence length="154" mass="17592">MIQNTYCVLSYYNVEQGGSFDHNCCQTLFKLSSKPKMEVQVKKKFKQSLVRNTDGWVMEWGKEKNDGPLFYYPTVDIIEYTHFPLHLPVSREEEIEGPLRGIELRRGGSPWTSRALGALGASELCGPSWTLADHREADDSPHTSTWSQQLLLLQ</sequence>
<evidence type="ECO:0000313" key="1">
    <source>
        <dbReference type="EMBL" id="CAI9953033.1"/>
    </source>
</evidence>
<dbReference type="Proteomes" id="UP001642409">
    <property type="component" value="Unassembled WGS sequence"/>
</dbReference>
<comment type="caution">
    <text evidence="1">The sequence shown here is derived from an EMBL/GenBank/DDBJ whole genome shotgun (WGS) entry which is preliminary data.</text>
</comment>
<name>A0AA86Q835_9EUKA</name>
<reference evidence="1" key="1">
    <citation type="submission" date="2023-06" db="EMBL/GenBank/DDBJ databases">
        <authorList>
            <person name="Kurt Z."/>
        </authorList>
    </citation>
    <scope>NUCLEOTIDE SEQUENCE</scope>
</reference>
<gene>
    <name evidence="2" type="ORF">HINF_LOCUS35917</name>
    <name evidence="1" type="ORF">HINF_LOCUS40678</name>
</gene>
<keyword evidence="3" id="KW-1185">Reference proteome</keyword>
<reference evidence="2 3" key="2">
    <citation type="submission" date="2024-07" db="EMBL/GenBank/DDBJ databases">
        <authorList>
            <person name="Akdeniz Z."/>
        </authorList>
    </citation>
    <scope>NUCLEOTIDE SEQUENCE [LARGE SCALE GENOMIC DNA]</scope>
</reference>
<evidence type="ECO:0000313" key="3">
    <source>
        <dbReference type="Proteomes" id="UP001642409"/>
    </source>
</evidence>
<proteinExistence type="predicted"/>
<dbReference type="EMBL" id="CAXDID020000131">
    <property type="protein sequence ID" value="CAL6035416.1"/>
    <property type="molecule type" value="Genomic_DNA"/>
</dbReference>
<accession>A0AA86Q835</accession>